<keyword evidence="2" id="KW-1185">Reference proteome</keyword>
<gene>
    <name evidence="1" type="ORF">PVAP13_9KG074400</name>
</gene>
<protein>
    <recommendedName>
        <fullName evidence="3">FBD domain-containing protein</fullName>
    </recommendedName>
</protein>
<organism evidence="1 2">
    <name type="scientific">Panicum virgatum</name>
    <name type="common">Blackwell switchgrass</name>
    <dbReference type="NCBI Taxonomy" id="38727"/>
    <lineage>
        <taxon>Eukaryota</taxon>
        <taxon>Viridiplantae</taxon>
        <taxon>Streptophyta</taxon>
        <taxon>Embryophyta</taxon>
        <taxon>Tracheophyta</taxon>
        <taxon>Spermatophyta</taxon>
        <taxon>Magnoliopsida</taxon>
        <taxon>Liliopsida</taxon>
        <taxon>Poales</taxon>
        <taxon>Poaceae</taxon>
        <taxon>PACMAD clade</taxon>
        <taxon>Panicoideae</taxon>
        <taxon>Panicodae</taxon>
        <taxon>Paniceae</taxon>
        <taxon>Panicinae</taxon>
        <taxon>Panicum</taxon>
        <taxon>Panicum sect. Hiantes</taxon>
    </lineage>
</organism>
<evidence type="ECO:0000313" key="1">
    <source>
        <dbReference type="EMBL" id="KAG2547237.1"/>
    </source>
</evidence>
<evidence type="ECO:0008006" key="3">
    <source>
        <dbReference type="Google" id="ProtNLM"/>
    </source>
</evidence>
<dbReference type="PANTHER" id="PTHR34709:SF56">
    <property type="entry name" value="FBD DOMAIN-CONTAINING PROTEIN"/>
    <property type="match status" value="1"/>
</dbReference>
<dbReference type="Proteomes" id="UP000823388">
    <property type="component" value="Chromosome 9K"/>
</dbReference>
<proteinExistence type="predicted"/>
<sequence length="247" mass="28133">MNTPVRLRLIDISAPVLKALRFYANCSFDNEFTLKFSAPLVDNLYWCYDCQSTSERFGVMWFMRGLTLLTPKSLGHMHGLPDNILLLNIEARDNLGDVARSFEQEMSRIPVRNNSRLVLELATKGHAYGAMLLDLIGLCSSIQRLHVRLNQNDEAVRACSENCPCHLPYNWSQIISLTDLKEVAIKGFRGEEHEFDLMKVLLRCAAMLERVIINFSRNVPRSCSAYVELTSILKAHPSVKFKMYSGD</sequence>
<dbReference type="PANTHER" id="PTHR34709">
    <property type="entry name" value="OS10G0396666 PROTEIN"/>
    <property type="match status" value="1"/>
</dbReference>
<comment type="caution">
    <text evidence="1">The sequence shown here is derived from an EMBL/GenBank/DDBJ whole genome shotgun (WGS) entry which is preliminary data.</text>
</comment>
<name>A0A8T0ND77_PANVG</name>
<reference evidence="1 2" key="1">
    <citation type="submission" date="2020-05" db="EMBL/GenBank/DDBJ databases">
        <title>WGS assembly of Panicum virgatum.</title>
        <authorList>
            <person name="Lovell J.T."/>
            <person name="Jenkins J."/>
            <person name="Shu S."/>
            <person name="Juenger T.E."/>
            <person name="Schmutz J."/>
        </authorList>
    </citation>
    <scope>NUCLEOTIDE SEQUENCE [LARGE SCALE GENOMIC DNA]</scope>
    <source>
        <strain evidence="2">cv. AP13</strain>
    </source>
</reference>
<dbReference type="EMBL" id="CM029053">
    <property type="protein sequence ID" value="KAG2547237.1"/>
    <property type="molecule type" value="Genomic_DNA"/>
</dbReference>
<dbReference type="AlphaFoldDB" id="A0A8T0ND77"/>
<evidence type="ECO:0000313" key="2">
    <source>
        <dbReference type="Proteomes" id="UP000823388"/>
    </source>
</evidence>
<accession>A0A8T0ND77</accession>
<dbReference type="InterPro" id="IPR055312">
    <property type="entry name" value="FBL15-like"/>
</dbReference>